<dbReference type="Pfam" id="PF04342">
    <property type="entry name" value="DMT_6"/>
    <property type="match status" value="1"/>
</dbReference>
<protein>
    <submittedName>
        <fullName evidence="2">Small multidrug resistance protein</fullName>
    </submittedName>
</protein>
<feature type="transmembrane region" description="Helical" evidence="1">
    <location>
        <begin position="31"/>
        <end position="50"/>
    </location>
</feature>
<gene>
    <name evidence="2" type="ORF">VZ94_03180</name>
</gene>
<feature type="transmembrane region" description="Helical" evidence="1">
    <location>
        <begin position="70"/>
        <end position="87"/>
    </location>
</feature>
<name>A0A0F3IQ02_9GAMM</name>
<dbReference type="InterPro" id="IPR037185">
    <property type="entry name" value="EmrE-like"/>
</dbReference>
<feature type="transmembrane region" description="Helical" evidence="1">
    <location>
        <begin position="6"/>
        <end position="24"/>
    </location>
</feature>
<dbReference type="PANTHER" id="PTHR38482:SF1">
    <property type="entry name" value="DMT FAMILY PROTEIN"/>
    <property type="match status" value="1"/>
</dbReference>
<reference evidence="3" key="1">
    <citation type="submission" date="2015-03" db="EMBL/GenBank/DDBJ databases">
        <title>Draft genome sequence of a novel methanotroph (Sn10-6) isolated from flooded ricefield rhizosphere in India.</title>
        <authorList>
            <person name="Pandit P.S."/>
            <person name="Pore S.D."/>
            <person name="Arora P."/>
            <person name="Kapse N.G."/>
            <person name="Dhakephalkar P.K."/>
            <person name="Rahalkar M.C."/>
        </authorList>
    </citation>
    <scope>NUCLEOTIDE SEQUENCE [LARGE SCALE GENOMIC DNA]</scope>
    <source>
        <strain evidence="3">Sn10-6</strain>
    </source>
</reference>
<proteinExistence type="predicted"/>
<dbReference type="EMBL" id="LAJX01000024">
    <property type="protein sequence ID" value="KJV07659.1"/>
    <property type="molecule type" value="Genomic_DNA"/>
</dbReference>
<keyword evidence="1" id="KW-1133">Transmembrane helix</keyword>
<keyword evidence="1" id="KW-0472">Membrane</keyword>
<dbReference type="Proteomes" id="UP000033684">
    <property type="component" value="Unassembled WGS sequence"/>
</dbReference>
<accession>A0A0F3IQ02</accession>
<comment type="caution">
    <text evidence="2">The sequence shown here is derived from an EMBL/GenBank/DDBJ whole genome shotgun (WGS) entry which is preliminary data.</text>
</comment>
<organism evidence="2 3">
    <name type="scientific">Methylocucumis oryzae</name>
    <dbReference type="NCBI Taxonomy" id="1632867"/>
    <lineage>
        <taxon>Bacteria</taxon>
        <taxon>Pseudomonadati</taxon>
        <taxon>Pseudomonadota</taxon>
        <taxon>Gammaproteobacteria</taxon>
        <taxon>Methylococcales</taxon>
        <taxon>Methylococcaceae</taxon>
        <taxon>Methylocucumis</taxon>
    </lineage>
</organism>
<feature type="transmembrane region" description="Helical" evidence="1">
    <location>
        <begin position="94"/>
        <end position="111"/>
    </location>
</feature>
<evidence type="ECO:0000256" key="1">
    <source>
        <dbReference type="SAM" id="Phobius"/>
    </source>
</evidence>
<keyword evidence="1" id="KW-0812">Transmembrane</keyword>
<dbReference type="SUPFAM" id="SSF103481">
    <property type="entry name" value="Multidrug resistance efflux transporter EmrE"/>
    <property type="match status" value="1"/>
</dbReference>
<evidence type="ECO:0000313" key="3">
    <source>
        <dbReference type="Proteomes" id="UP000033684"/>
    </source>
</evidence>
<reference evidence="2 3" key="2">
    <citation type="journal article" date="2016" name="Microb. Ecol.">
        <title>Genome Characteristics of a Novel Type I Methanotroph (Sn10-6) Isolated from a Flooded Indian Rice Field.</title>
        <authorList>
            <person name="Rahalkar M.C."/>
            <person name="Pandit P.S."/>
            <person name="Dhakephalkar P.K."/>
            <person name="Pore S."/>
            <person name="Arora P."/>
            <person name="Kapse N."/>
        </authorList>
    </citation>
    <scope>NUCLEOTIDE SEQUENCE [LARGE SCALE GENOMIC DNA]</scope>
    <source>
        <strain evidence="2 3">Sn10-6</strain>
    </source>
</reference>
<dbReference type="InterPro" id="IPR007437">
    <property type="entry name" value="DUF486"/>
</dbReference>
<dbReference type="PANTHER" id="PTHR38482">
    <property type="entry name" value="DMT FAMILY PROTEIN"/>
    <property type="match status" value="1"/>
</dbReference>
<dbReference type="OrthoDB" id="9805206at2"/>
<evidence type="ECO:0000313" key="2">
    <source>
        <dbReference type="EMBL" id="KJV07659.1"/>
    </source>
</evidence>
<dbReference type="AlphaFoldDB" id="A0A0F3IQ02"/>
<keyword evidence="3" id="KW-1185">Reference proteome</keyword>
<dbReference type="RefSeq" id="WP_045778134.1">
    <property type="nucleotide sequence ID" value="NZ_LAJX01000024.1"/>
</dbReference>
<sequence length="113" mass="12667">MHTTLVIFFMFLSSCLMALAWLGHLRFRKQIGFWTALGCSWLIVLPEYVLNVAATRFGYSVFNGAQMASFHLAFGVVCVALVSRYLLKESFTVSQMVGFGVLSVAMVLITYRP</sequence>